<dbReference type="AGR" id="ZFIN:ZDB-GENE-050913-32"/>
<reference evidence="9" key="4">
    <citation type="journal article" date="2016" name="BMC Genomics">
        <title>Gene evolution and gene expression after whole genome duplication in fish: the PhyloFish database.</title>
        <authorList>
            <person name="Pasquier J."/>
            <person name="Cabau C."/>
            <person name="Nguyen T."/>
            <person name="Jouanno E."/>
            <person name="Severac D."/>
            <person name="Braasch I."/>
            <person name="Journot L."/>
            <person name="Pontarotti P."/>
            <person name="Klopp C."/>
            <person name="Postlethwait J.H."/>
            <person name="Guiguen Y."/>
            <person name="Bobe J."/>
        </authorList>
    </citation>
    <scope>NUCLEOTIDE SEQUENCE</scope>
</reference>
<gene>
    <name evidence="9 10" type="primary">noxa1</name>
    <name evidence="7 9" type="synonym">zgc:110089</name>
</gene>
<dbReference type="GeneID" id="556318"/>
<keyword evidence="3" id="KW-0728">SH3 domain</keyword>
<dbReference type="ZFIN" id="ZDB-GENE-050913-32">
    <property type="gene designation" value="noxa1"/>
</dbReference>
<protein>
    <submittedName>
        <fullName evidence="9">NADPH oxidase activator 1</fullName>
    </submittedName>
    <submittedName>
        <fullName evidence="7">Zgc:110089</fullName>
    </submittedName>
</protein>
<keyword evidence="4" id="KW-0963">Cytoplasm</keyword>
<dbReference type="Reactome" id="R-DRE-5668599">
    <property type="pathway name" value="RHO GTPases Activate NADPH Oxidases"/>
</dbReference>
<dbReference type="SMR" id="Q4V9N8"/>
<accession>Q4V9N8</accession>
<reference evidence="9" key="9">
    <citation type="submission" date="2025-04" db="UniProtKB">
        <authorList>
            <consortium name="RefSeq"/>
        </authorList>
    </citation>
    <scope>IDENTIFICATION</scope>
</reference>
<dbReference type="InterPro" id="IPR051864">
    <property type="entry name" value="NCF2_NOXA1"/>
</dbReference>
<dbReference type="PANTHER" id="PTHR15175">
    <property type="entry name" value="NEUTROPHIL CYTOSOLIC FACTOR 2, NEUTROPHIL NADPH OXIDASE FACTOR 2"/>
    <property type="match status" value="1"/>
</dbReference>
<reference evidence="9" key="2">
    <citation type="journal article" date="2007" name="BMC Evol. Biol.">
        <title>Molecular evolution of Phox-related regulatory subunits for NADPH oxidase enzymes.</title>
        <authorList>
            <person name="Kawahara T."/>
            <person name="Lambeth J.D."/>
        </authorList>
    </citation>
    <scope>NUCLEOTIDE SEQUENCE</scope>
</reference>
<dbReference type="CTD" id="10811"/>
<dbReference type="Gene3D" id="1.25.40.10">
    <property type="entry name" value="Tetratricopeptide repeat domain"/>
    <property type="match status" value="1"/>
</dbReference>
<evidence type="ECO:0000256" key="3">
    <source>
        <dbReference type="ARBA" id="ARBA00022443"/>
    </source>
</evidence>
<evidence type="ECO:0000256" key="4">
    <source>
        <dbReference type="ARBA" id="ARBA00022490"/>
    </source>
</evidence>
<keyword evidence="8" id="KW-1185">Reference proteome</keyword>
<evidence type="ECO:0000313" key="8">
    <source>
        <dbReference type="Proteomes" id="UP000000437"/>
    </source>
</evidence>
<dbReference type="SUPFAM" id="SSF48452">
    <property type="entry name" value="TPR-like"/>
    <property type="match status" value="1"/>
</dbReference>
<dbReference type="EMBL" id="BC096795">
    <property type="protein sequence ID" value="AAH96795.1"/>
    <property type="molecule type" value="mRNA"/>
</dbReference>
<dbReference type="KEGG" id="dre:556318"/>
<proteinExistence type="evidence at transcript level"/>
<comment type="subcellular location">
    <subcellularLocation>
        <location evidence="1">Cytoplasm</location>
    </subcellularLocation>
</comment>
<dbReference type="OrthoDB" id="5983572at2759"/>
<dbReference type="PhylomeDB" id="Q4V9N8"/>
<reference evidence="9" key="7">
    <citation type="journal article" date="2020" name="Dev. Comp. Immunol.">
        <title>NLRC3-like 1 inhibits NOD1-RIPK2 pathway via targeting RIPK2.</title>
        <authorList>
            <person name="Fang H."/>
            <person name="Wu X.M."/>
            <person name="Hu Y.W."/>
            <person name="Song Y.J."/>
            <person name="Zhang J."/>
            <person name="Chang M.X."/>
        </authorList>
    </citation>
    <scope>NUCLEOTIDE SEQUENCE</scope>
</reference>
<comment type="similarity">
    <text evidence="2">Belongs to the NCF2/NOXA1 family.</text>
</comment>
<reference evidence="7" key="1">
    <citation type="submission" date="2005-06" db="EMBL/GenBank/DDBJ databases">
        <authorList>
            <consortium name="NIH - Zebrafish Gene Collection (ZGC) project"/>
        </authorList>
    </citation>
    <scope>NUCLEOTIDE SEQUENCE [LARGE SCALE MRNA]</scope>
    <source>
        <tissue evidence="7">Embryo</tissue>
    </source>
</reference>
<evidence type="ECO:0000313" key="9">
    <source>
        <dbReference type="RefSeq" id="NP_001025271.1"/>
    </source>
</evidence>
<organism evidence="7">
    <name type="scientific">Danio rerio</name>
    <name type="common">Zebrafish</name>
    <name type="synonym">Brachydanio rerio</name>
    <dbReference type="NCBI Taxonomy" id="7955"/>
    <lineage>
        <taxon>Eukaryota</taxon>
        <taxon>Metazoa</taxon>
        <taxon>Chordata</taxon>
        <taxon>Craniata</taxon>
        <taxon>Vertebrata</taxon>
        <taxon>Euteleostomi</taxon>
        <taxon>Actinopterygii</taxon>
        <taxon>Neopterygii</taxon>
        <taxon>Teleostei</taxon>
        <taxon>Ostariophysi</taxon>
        <taxon>Cypriniformes</taxon>
        <taxon>Danionidae</taxon>
        <taxon>Danioninae</taxon>
        <taxon>Danio</taxon>
    </lineage>
</organism>
<reference evidence="8" key="3">
    <citation type="journal article" date="2013" name="Nature">
        <title>The zebrafish reference genome sequence and its relationship to the human genome.</title>
        <authorList>
            <consortium name="Genome Reference Consortium Zebrafish"/>
            <person name="Howe K."/>
            <person name="Clark M.D."/>
            <person name="Torroja C.F."/>
            <person name="Torrance J."/>
            <person name="Berthelot C."/>
            <person name="Muffato M."/>
            <person name="Collins J.E."/>
            <person name="Humphray S."/>
            <person name="McLaren K."/>
            <person name="Matthews L."/>
            <person name="McLaren S."/>
            <person name="Sealy I."/>
            <person name="Caccamo M."/>
            <person name="Churcher C."/>
            <person name="Scott C."/>
            <person name="Barrett J.C."/>
            <person name="Koch R."/>
            <person name="Rauch G.J."/>
            <person name="White S."/>
            <person name="Chow W."/>
            <person name="Kilian B."/>
            <person name="Quintais L.T."/>
            <person name="Guerra-Assuncao J.A."/>
            <person name="Zhou Y."/>
            <person name="Gu Y."/>
            <person name="Yen J."/>
            <person name="Vogel J.H."/>
            <person name="Eyre T."/>
            <person name="Redmond S."/>
            <person name="Banerjee R."/>
            <person name="Chi J."/>
            <person name="Fu B."/>
            <person name="Langley E."/>
            <person name="Maguire S.F."/>
            <person name="Laird G.K."/>
            <person name="Lloyd D."/>
            <person name="Kenyon E."/>
            <person name="Donaldson S."/>
            <person name="Sehra H."/>
            <person name="Almeida-King J."/>
            <person name="Loveland J."/>
            <person name="Trevanion S."/>
            <person name="Jones M."/>
            <person name="Quail M."/>
            <person name="Willey D."/>
            <person name="Hunt A."/>
            <person name="Burton J."/>
            <person name="Sims S."/>
            <person name="McLay K."/>
            <person name="Plumb B."/>
            <person name="Davis J."/>
            <person name="Clee C."/>
            <person name="Oliver K."/>
            <person name="Clark R."/>
            <person name="Riddle C."/>
            <person name="Elliot D."/>
            <person name="Eliott D."/>
            <person name="Threadgold G."/>
            <person name="Harden G."/>
            <person name="Ware D."/>
            <person name="Begum S."/>
            <person name="Mortimore B."/>
            <person name="Mortimer B."/>
            <person name="Kerry G."/>
            <person name="Heath P."/>
            <person name="Phillimore B."/>
            <person name="Tracey A."/>
            <person name="Corby N."/>
            <person name="Dunn M."/>
            <person name="Johnson C."/>
            <person name="Wood J."/>
            <person name="Clark S."/>
            <person name="Pelan S."/>
            <person name="Griffiths G."/>
            <person name="Smith M."/>
            <person name="Glithero R."/>
            <person name="Howden P."/>
            <person name="Barker N."/>
            <person name="Lloyd C."/>
            <person name="Stevens C."/>
            <person name="Harley J."/>
            <person name="Holt K."/>
            <person name="Panagiotidis G."/>
            <person name="Lovell J."/>
            <person name="Beasley H."/>
            <person name="Henderson C."/>
            <person name="Gordon D."/>
            <person name="Auger K."/>
            <person name="Wright D."/>
            <person name="Collins J."/>
            <person name="Raisen C."/>
            <person name="Dyer L."/>
            <person name="Leung K."/>
            <person name="Robertson L."/>
            <person name="Ambridge K."/>
            <person name="Leongamornlert D."/>
            <person name="McGuire S."/>
            <person name="Gilderthorp R."/>
            <person name="Griffiths C."/>
            <person name="Manthravadi D."/>
            <person name="Nichol S."/>
            <person name="Barker G."/>
            <person name="Whitehead S."/>
            <person name="Kay M."/>
            <person name="Brown J."/>
            <person name="Murnane C."/>
            <person name="Gray E."/>
            <person name="Humphries M."/>
            <person name="Sycamore N."/>
            <person name="Barker D."/>
            <person name="Saunders D."/>
            <person name="Wallis J."/>
            <person name="Babbage A."/>
            <person name="Hammond S."/>
            <person name="Mashreghi-Mohammadi M."/>
            <person name="Barr L."/>
            <person name="Martin S."/>
            <person name="Wray P."/>
            <person name="Ellington A."/>
            <person name="Matthews N."/>
            <person name="Ellwood M."/>
            <person name="Woodmansey R."/>
            <person name="Clark G."/>
            <person name="Cooper J."/>
            <person name="Cooper J."/>
            <person name="Tromans A."/>
            <person name="Grafham D."/>
            <person name="Skuce C."/>
            <person name="Pandian R."/>
            <person name="Andrews R."/>
            <person name="Harrison E."/>
            <person name="Kimberley A."/>
            <person name="Garnett J."/>
            <person name="Fosker N."/>
            <person name="Hall R."/>
            <person name="Garner P."/>
            <person name="Kelly D."/>
            <person name="Bird C."/>
            <person name="Palmer S."/>
            <person name="Gehring I."/>
            <person name="Berger A."/>
            <person name="Dooley C.M."/>
            <person name="Ersan-Urun Z."/>
            <person name="Eser C."/>
            <person name="Geiger H."/>
            <person name="Geisler M."/>
            <person name="Karotki L."/>
            <person name="Kirn A."/>
            <person name="Konantz J."/>
            <person name="Konantz M."/>
            <person name="Oberlander M."/>
            <person name="Rudolph-Geiger S."/>
            <person name="Teucke M."/>
            <person name="Lanz C."/>
            <person name="Raddatz G."/>
            <person name="Osoegawa K."/>
            <person name="Zhu B."/>
            <person name="Rapp A."/>
            <person name="Widaa S."/>
            <person name="Langford C."/>
            <person name="Yang F."/>
            <person name="Schuster S.C."/>
            <person name="Carter N.P."/>
            <person name="Harrow J."/>
            <person name="Ning Z."/>
            <person name="Herrero J."/>
            <person name="Searle S.M."/>
            <person name="Enright A."/>
            <person name="Geisler R."/>
            <person name="Plasterk R.H."/>
            <person name="Lee C."/>
            <person name="Westerfield M."/>
            <person name="de Jong P.J."/>
            <person name="Zon L.I."/>
            <person name="Postlethwait J.H."/>
            <person name="Nusslein-Volhard C."/>
            <person name="Hubbard T.J."/>
            <person name="Roest Crollius H."/>
            <person name="Rogers J."/>
            <person name="Stemple D.L."/>
        </authorList>
    </citation>
    <scope>NUCLEOTIDE SEQUENCE [LARGE SCALE GENOMIC DNA]</scope>
</reference>
<reference evidence="9" key="6">
    <citation type="journal article" date="2019" name="Front. Immunol.">
        <title>Copper Regulates the Susceptibility of Zebrafish Larvae to Inflammatory Stimuli by Controlling Neutrophil/Macrophage Survival.</title>
        <authorList>
            <person name="Chen M."/>
            <person name="Luo Y."/>
            <person name="Xu J."/>
            <person name="Chang M.X."/>
            <person name="Liu J.X."/>
        </authorList>
    </citation>
    <scope>NUCLEOTIDE SEQUENCE</scope>
</reference>
<evidence type="ECO:0000313" key="10">
    <source>
        <dbReference type="ZFIN" id="ZDB-GENE-050913-32"/>
    </source>
</evidence>
<reference evidence="9" key="5">
    <citation type="journal article" date="2016" name="Bull. Environ. Contam. Toxicol.">
        <title>Targeted Gene Expression in Zebrafish Exposed to Chlorpyrifos-Oxon Confirms Phenotype-Specific Mechanisms Leading to Adverse Outcomes.</title>
        <authorList>
            <person name="Garcia-Reyero N."/>
            <person name="Escalon L."/>
            <person name="Prats E."/>
            <person name="Faria M."/>
            <person name="Soares A.M."/>
            <person name="Raldua D."/>
        </authorList>
    </citation>
    <scope>NUCLEOTIDE SEQUENCE</scope>
</reference>
<keyword evidence="6" id="KW-0802">TPR repeat</keyword>
<evidence type="ECO:0000256" key="2">
    <source>
        <dbReference type="ARBA" id="ARBA00008051"/>
    </source>
</evidence>
<dbReference type="GO" id="GO:0042554">
    <property type="term" value="P:superoxide anion generation"/>
    <property type="evidence" value="ECO:0000318"/>
    <property type="project" value="GO_Central"/>
</dbReference>
<reference evidence="9" key="8">
    <citation type="journal article" date="2021" name="Cell Death Dis.">
        <title>Puma, noxa, p53, and p63 differentially mediate stress pathway induced apoptosis.</title>
        <authorList>
            <person name="Wang J."/>
            <person name="Thomas H.R."/>
            <person name="Li Z."/>
            <person name="Yeo N.C.F."/>
            <person name="Scott H.E."/>
            <person name="Dang N."/>
            <person name="Hossain M.I."/>
            <person name="Andrabi S.A."/>
            <person name="Parant J.M."/>
        </authorList>
    </citation>
    <scope>NUCLEOTIDE SEQUENCE</scope>
</reference>
<dbReference type="GO" id="GO:0016176">
    <property type="term" value="F:superoxide-generating NADPH oxidase activator activity"/>
    <property type="evidence" value="ECO:0000318"/>
    <property type="project" value="GO_Central"/>
</dbReference>
<dbReference type="PANTHER" id="PTHR15175:SF4">
    <property type="entry name" value="NADPH OXIDASE ACTIVATOR 1"/>
    <property type="match status" value="1"/>
</dbReference>
<evidence type="ECO:0000256" key="5">
    <source>
        <dbReference type="ARBA" id="ARBA00022737"/>
    </source>
</evidence>
<dbReference type="RefSeq" id="NP_001025271.1">
    <property type="nucleotide sequence ID" value="NM_001030100.2"/>
</dbReference>
<dbReference type="GO" id="GO:0005737">
    <property type="term" value="C:cytoplasm"/>
    <property type="evidence" value="ECO:0007669"/>
    <property type="project" value="UniProtKB-SubCell"/>
</dbReference>
<name>Q4V9N8_DANRE</name>
<evidence type="ECO:0000313" key="7">
    <source>
        <dbReference type="EMBL" id="AAH96795.1"/>
    </source>
</evidence>
<sequence>MLYIELIRLWDEAVKAIDIRDWQGALSKLNQITDHNCRTMFVVASTHIALGQVDLAIKALDRVIAKDSCLAVGFFQRSAVHMMANRLEEALSDCIWAQKYMRENPVIDYKQLGLRYKLYSWQVLYNAAAVHSRLQQWDKARDILLAASQERGAGRSNLIDTALEAISRKDVLEPLLLPEGEVFRSRKLEVDQLKPRDFLGEAKVIQIFTLYCSFNACSSAEFEYWININVQNQLLQTIYDKKGNAPSKGVSMFCPSALCTFVFSNYLKI</sequence>
<evidence type="ECO:0000256" key="1">
    <source>
        <dbReference type="ARBA" id="ARBA00004496"/>
    </source>
</evidence>
<dbReference type="FunFam" id="1.25.40.10:FF:000017">
    <property type="entry name" value="NADPH oxidase regulator NoxR"/>
    <property type="match status" value="1"/>
</dbReference>
<evidence type="ECO:0000256" key="6">
    <source>
        <dbReference type="ARBA" id="ARBA00022803"/>
    </source>
</evidence>
<dbReference type="AlphaFoldDB" id="Q4V9N8"/>
<keyword evidence="5" id="KW-0677">Repeat</keyword>
<dbReference type="InterPro" id="IPR011990">
    <property type="entry name" value="TPR-like_helical_dom_sf"/>
</dbReference>
<dbReference type="Proteomes" id="UP000000437">
    <property type="component" value="Chromosome 5"/>
</dbReference>